<keyword evidence="2" id="KW-1185">Reference proteome</keyword>
<gene>
    <name evidence="1" type="ORF">SAMN04515666_101311</name>
</gene>
<dbReference type="AlphaFoldDB" id="A0A1H7GBA7"/>
<dbReference type="EMBL" id="FOAN01000001">
    <property type="protein sequence ID" value="SEK35543.1"/>
    <property type="molecule type" value="Genomic_DNA"/>
</dbReference>
<accession>A0A1H7GBA7</accession>
<protein>
    <submittedName>
        <fullName evidence="1">Uncharacterized protein</fullName>
    </submittedName>
</protein>
<dbReference type="RefSeq" id="WP_091829083.1">
    <property type="nucleotide sequence ID" value="NZ_FOAN01000001.1"/>
</dbReference>
<sequence length="59" mass="6908">MTARDIIREALLDAMNWQASLADAYRHIPNAPETKEAKAQIRRYRQILNQRYGAPQERP</sequence>
<dbReference type="STRING" id="1036779.SAMN04515666_101311"/>
<evidence type="ECO:0000313" key="1">
    <source>
        <dbReference type="EMBL" id="SEK35543.1"/>
    </source>
</evidence>
<proteinExistence type="predicted"/>
<reference evidence="2" key="1">
    <citation type="submission" date="2016-10" db="EMBL/GenBank/DDBJ databases">
        <authorList>
            <person name="Varghese N."/>
            <person name="Submissions S."/>
        </authorList>
    </citation>
    <scope>NUCLEOTIDE SEQUENCE [LARGE SCALE GENOMIC DNA]</scope>
    <source>
        <strain evidence="2">LMG 26383,CCUG 61248,R- 45681</strain>
    </source>
</reference>
<organism evidence="1 2">
    <name type="scientific">Bosea lupini</name>
    <dbReference type="NCBI Taxonomy" id="1036779"/>
    <lineage>
        <taxon>Bacteria</taxon>
        <taxon>Pseudomonadati</taxon>
        <taxon>Pseudomonadota</taxon>
        <taxon>Alphaproteobacteria</taxon>
        <taxon>Hyphomicrobiales</taxon>
        <taxon>Boseaceae</taxon>
        <taxon>Bosea</taxon>
    </lineage>
</organism>
<dbReference type="Proteomes" id="UP000199664">
    <property type="component" value="Unassembled WGS sequence"/>
</dbReference>
<name>A0A1H7GBA7_9HYPH</name>
<evidence type="ECO:0000313" key="2">
    <source>
        <dbReference type="Proteomes" id="UP000199664"/>
    </source>
</evidence>